<keyword evidence="2" id="KW-1185">Reference proteome</keyword>
<protein>
    <submittedName>
        <fullName evidence="1">Uncharacterized protein</fullName>
    </submittedName>
</protein>
<reference evidence="2" key="1">
    <citation type="journal article" date="2019" name="Int. J. Syst. Evol. Microbiol.">
        <title>The Global Catalogue of Microorganisms (GCM) 10K type strain sequencing project: providing services to taxonomists for standard genome sequencing and annotation.</title>
        <authorList>
            <consortium name="The Broad Institute Genomics Platform"/>
            <consortium name="The Broad Institute Genome Sequencing Center for Infectious Disease"/>
            <person name="Wu L."/>
            <person name="Ma J."/>
        </authorList>
    </citation>
    <scope>NUCLEOTIDE SEQUENCE [LARGE SCALE GENOMIC DNA]</scope>
    <source>
        <strain evidence="2">JCM 3369</strain>
    </source>
</reference>
<dbReference type="EMBL" id="JBHSXS010000087">
    <property type="protein sequence ID" value="MFC6887382.1"/>
    <property type="molecule type" value="Genomic_DNA"/>
</dbReference>
<sequence>MLWWPDTASGGPAEITIRPRPGPGPHRIRRTFSSSLLRSVPLARTTAEVRRLQRSARECREGFTESRRAVDGLVRYLREALEADPRPGRRGRPDAFFAAAAAVYAWYVELQHRNPVEQLAGACSSSWTASANWVRTARDKGFLTAVSDEHPHGELTAGALDLLAAVEPLDP</sequence>
<gene>
    <name evidence="1" type="ORF">ACFQKB_46995</name>
</gene>
<dbReference type="RefSeq" id="WP_378064232.1">
    <property type="nucleotide sequence ID" value="NZ_JBHSXS010000087.1"/>
</dbReference>
<dbReference type="Proteomes" id="UP001596380">
    <property type="component" value="Unassembled WGS sequence"/>
</dbReference>
<accession>A0ABW2D205</accession>
<name>A0ABW2D205_9ACTN</name>
<organism evidence="1 2">
    <name type="scientific">Actinomadura yumaensis</name>
    <dbReference type="NCBI Taxonomy" id="111807"/>
    <lineage>
        <taxon>Bacteria</taxon>
        <taxon>Bacillati</taxon>
        <taxon>Actinomycetota</taxon>
        <taxon>Actinomycetes</taxon>
        <taxon>Streptosporangiales</taxon>
        <taxon>Thermomonosporaceae</taxon>
        <taxon>Actinomadura</taxon>
    </lineage>
</organism>
<comment type="caution">
    <text evidence="1">The sequence shown here is derived from an EMBL/GenBank/DDBJ whole genome shotgun (WGS) entry which is preliminary data.</text>
</comment>
<proteinExistence type="predicted"/>
<evidence type="ECO:0000313" key="2">
    <source>
        <dbReference type="Proteomes" id="UP001596380"/>
    </source>
</evidence>
<evidence type="ECO:0000313" key="1">
    <source>
        <dbReference type="EMBL" id="MFC6887382.1"/>
    </source>
</evidence>